<feature type="domain" description="UBA" evidence="1">
    <location>
        <begin position="465"/>
        <end position="508"/>
    </location>
</feature>
<dbReference type="Proteomes" id="UP000037460">
    <property type="component" value="Unassembled WGS sequence"/>
</dbReference>
<dbReference type="OrthoDB" id="64867at2759"/>
<dbReference type="PANTHER" id="PTHR23030">
    <property type="entry name" value="PCD6 INTERACTING PROTEIN-RELATED"/>
    <property type="match status" value="1"/>
</dbReference>
<evidence type="ECO:0000259" key="1">
    <source>
        <dbReference type="PROSITE" id="PS50030"/>
    </source>
</evidence>
<feature type="domain" description="BRO1" evidence="2">
    <location>
        <begin position="81"/>
        <end position="513"/>
    </location>
</feature>
<sequence>MYNVMLINGSWSVTRFVNQEPLHSLEGAFLHLQRWKGDYKKLAYSAKGMPRLNGRSALKLSRFGFGVYPLAYDDELGAKTVFIDKQLGPKVDTAKWGPEGREIVQQTDGMRQRVKAGLEKMSETGAEELKEVLVKYLILLFKTAFMSRGISLTEAELGFKWSDAFETEKFGHVDDWTFERASVLFSLAATYAFTATHRDRATAEGIKDAAADFQKAAGVLGLLHGEMREAPWKGSPDLSLDTLDTLRKLMLAQAMKCFYEKARDENKSASLMAKMAADCAALYQDVSSCMAQAKAAGRPIGAMPKDWLDVVEWNRLLFDGVQQYYLSAVHLEKFEYGIQLSRLTYATNKCGEAVNATVNANPLMRKQFLDAYELCRSAHERAKKDNDLLYNESVPNFAMLPKPERLPKLLVKPTLPDAFTDPTTFVEPQSLPTTPVVSREPTPVAVLPPVAAMSAASLGDPPPPSFEEAEALGVEQLVAMGFTRHEAAAALSKHGGSVRAAANELLNSATDGP</sequence>
<dbReference type="InterPro" id="IPR015940">
    <property type="entry name" value="UBA"/>
</dbReference>
<protein>
    <submittedName>
        <fullName evidence="3">Bro1-domain-containing protein</fullName>
    </submittedName>
</protein>
<dbReference type="GO" id="GO:0043328">
    <property type="term" value="P:protein transport to vacuole involved in ubiquitin-dependent protein catabolic process via the multivesicular body sorting pathway"/>
    <property type="evidence" value="ECO:0007669"/>
    <property type="project" value="TreeGrafter"/>
</dbReference>
<dbReference type="Gene3D" id="1.10.8.10">
    <property type="entry name" value="DNA helicase RuvA subunit, C-terminal domain"/>
    <property type="match status" value="1"/>
</dbReference>
<evidence type="ECO:0000313" key="4">
    <source>
        <dbReference type="Proteomes" id="UP000037460"/>
    </source>
</evidence>
<name>A0A0M0K465_9EUKA</name>
<keyword evidence="4" id="KW-1185">Reference proteome</keyword>
<dbReference type="PROSITE" id="PS51180">
    <property type="entry name" value="BRO1"/>
    <property type="match status" value="1"/>
</dbReference>
<dbReference type="PROSITE" id="PS50030">
    <property type="entry name" value="UBA"/>
    <property type="match status" value="1"/>
</dbReference>
<dbReference type="AlphaFoldDB" id="A0A0M0K465"/>
<reference evidence="4" key="1">
    <citation type="journal article" date="2015" name="PLoS Genet.">
        <title>Genome Sequence and Transcriptome Analyses of Chrysochromulina tobin: Metabolic Tools for Enhanced Algal Fitness in the Prominent Order Prymnesiales (Haptophyceae).</title>
        <authorList>
            <person name="Hovde B.T."/>
            <person name="Deodato C.R."/>
            <person name="Hunsperger H.M."/>
            <person name="Ryken S.A."/>
            <person name="Yost W."/>
            <person name="Jha R.K."/>
            <person name="Patterson J."/>
            <person name="Monnat R.J. Jr."/>
            <person name="Barlow S.B."/>
            <person name="Starkenburg S.R."/>
            <person name="Cattolico R.A."/>
        </authorList>
    </citation>
    <scope>NUCLEOTIDE SEQUENCE</scope>
    <source>
        <strain evidence="4">CCMP291</strain>
    </source>
</reference>
<evidence type="ECO:0000313" key="3">
    <source>
        <dbReference type="EMBL" id="KOO33610.1"/>
    </source>
</evidence>
<dbReference type="SMART" id="SM00165">
    <property type="entry name" value="UBA"/>
    <property type="match status" value="1"/>
</dbReference>
<dbReference type="SMART" id="SM01041">
    <property type="entry name" value="BRO1"/>
    <property type="match status" value="1"/>
</dbReference>
<organism evidence="3 4">
    <name type="scientific">Chrysochromulina tobinii</name>
    <dbReference type="NCBI Taxonomy" id="1460289"/>
    <lineage>
        <taxon>Eukaryota</taxon>
        <taxon>Haptista</taxon>
        <taxon>Haptophyta</taxon>
        <taxon>Prymnesiophyceae</taxon>
        <taxon>Prymnesiales</taxon>
        <taxon>Chrysochromulinaceae</taxon>
        <taxon>Chrysochromulina</taxon>
    </lineage>
</organism>
<dbReference type="SUPFAM" id="SSF46934">
    <property type="entry name" value="UBA-like"/>
    <property type="match status" value="1"/>
</dbReference>
<dbReference type="Pfam" id="PF03097">
    <property type="entry name" value="BRO1"/>
    <property type="match status" value="1"/>
</dbReference>
<dbReference type="PANTHER" id="PTHR23030:SF30">
    <property type="entry name" value="TYROSINE-PROTEIN PHOSPHATASE NON-RECEPTOR TYPE 23"/>
    <property type="match status" value="1"/>
</dbReference>
<proteinExistence type="predicted"/>
<dbReference type="CDD" id="cd14270">
    <property type="entry name" value="UBA"/>
    <property type="match status" value="1"/>
</dbReference>
<dbReference type="EMBL" id="JWZX01001474">
    <property type="protein sequence ID" value="KOO33610.1"/>
    <property type="molecule type" value="Genomic_DNA"/>
</dbReference>
<dbReference type="InterPro" id="IPR009060">
    <property type="entry name" value="UBA-like_sf"/>
</dbReference>
<comment type="caution">
    <text evidence="3">The sequence shown here is derived from an EMBL/GenBank/DDBJ whole genome shotgun (WGS) entry which is preliminary data.</text>
</comment>
<gene>
    <name evidence="3" type="ORF">Ctob_014817</name>
</gene>
<dbReference type="InterPro" id="IPR004328">
    <property type="entry name" value="BRO1_dom"/>
</dbReference>
<evidence type="ECO:0000259" key="2">
    <source>
        <dbReference type="PROSITE" id="PS51180"/>
    </source>
</evidence>
<dbReference type="GO" id="GO:0005768">
    <property type="term" value="C:endosome"/>
    <property type="evidence" value="ECO:0007669"/>
    <property type="project" value="TreeGrafter"/>
</dbReference>
<accession>A0A0M0K465</accession>
<dbReference type="Gene3D" id="1.25.40.280">
    <property type="entry name" value="alix/aip1 like domains"/>
    <property type="match status" value="1"/>
</dbReference>
<dbReference type="InterPro" id="IPR038499">
    <property type="entry name" value="BRO1_sf"/>
</dbReference>